<dbReference type="PANTHER" id="PTHR46438:SF7">
    <property type="entry name" value="ALPHA_BETA-HYDROLASES SUPERFAMILY PROTEIN"/>
    <property type="match status" value="1"/>
</dbReference>
<dbReference type="HOGENOM" id="CLU_020336_13_4_1"/>
<dbReference type="SUPFAM" id="SSF53474">
    <property type="entry name" value="alpha/beta-Hydrolases"/>
    <property type="match status" value="1"/>
</dbReference>
<dbReference type="Gramene" id="EFJ36259">
    <property type="protein sequence ID" value="EFJ36259"/>
    <property type="gene ID" value="SELMODRAFT_438125"/>
</dbReference>
<dbReference type="GO" id="GO:0015994">
    <property type="term" value="P:chlorophyll metabolic process"/>
    <property type="evidence" value="ECO:0000318"/>
    <property type="project" value="GO_Central"/>
</dbReference>
<dbReference type="PANTHER" id="PTHR46438">
    <property type="entry name" value="ALPHA/BETA-HYDROLASES SUPERFAMILY PROTEIN"/>
    <property type="match status" value="1"/>
</dbReference>
<dbReference type="FunCoup" id="D8QU92">
    <property type="interactions" value="1120"/>
</dbReference>
<dbReference type="FunFam" id="3.40.50.1820:FF:000174">
    <property type="entry name" value="Predicted protein"/>
    <property type="match status" value="1"/>
</dbReference>
<dbReference type="Gene3D" id="3.40.50.1820">
    <property type="entry name" value="alpha/beta hydrolase"/>
    <property type="match status" value="1"/>
</dbReference>
<dbReference type="AlphaFoldDB" id="D8QU92"/>
<proteinExistence type="predicted"/>
<accession>D8QU92</accession>
<dbReference type="EMBL" id="GL377567">
    <property type="protein sequence ID" value="EFJ36259.1"/>
    <property type="molecule type" value="Genomic_DNA"/>
</dbReference>
<dbReference type="OMA" id="CAQRTMD"/>
<feature type="domain" description="AB hydrolase-1" evidence="1">
    <location>
        <begin position="32"/>
        <end position="289"/>
    </location>
</feature>
<dbReference type="Proteomes" id="UP000001514">
    <property type="component" value="Unassembled WGS sequence"/>
</dbReference>
<dbReference type="InParanoid" id="D8QU92"/>
<dbReference type="GO" id="GO:0047746">
    <property type="term" value="F:chlorophyllase activity"/>
    <property type="evidence" value="ECO:0000318"/>
    <property type="project" value="GO_Central"/>
</dbReference>
<evidence type="ECO:0000313" key="3">
    <source>
        <dbReference type="Proteomes" id="UP000001514"/>
    </source>
</evidence>
<protein>
    <recommendedName>
        <fullName evidence="1">AB hydrolase-1 domain-containing protein</fullName>
    </recommendedName>
</protein>
<evidence type="ECO:0000259" key="1">
    <source>
        <dbReference type="Pfam" id="PF12697"/>
    </source>
</evidence>
<sequence length="301" mass="32771">MEEIYSQCKVWEWKGLYKINYAALVSSGGPAILLVHGFGASIGHFRRNIPVLAKNYSVYAIDLLGLGASEKPANFSYTMETWGELLLDFIKDVMESAPTVLVGNSIGSLACLTATANATEGLIRGAVLLNCAGGMNNKAVVDDWRLKLASPLLSLIDWLLKQPGISSRLFNRVKSRENLKTLLSSVYVNKEAVDQELIEIIRRPAEDPGALEAFVSIITGPPGPTPMALIDKIHCPILVLWGDTDPFTPVDGPVGKYFTSLPSSRPNVKLRVLQNVGHCPHDDGPELVHEQLLPWLASLSS</sequence>
<dbReference type="eggNOG" id="KOG1454">
    <property type="taxonomic scope" value="Eukaryota"/>
</dbReference>
<dbReference type="OrthoDB" id="408373at2759"/>
<dbReference type="STRING" id="88036.D8QU92"/>
<dbReference type="KEGG" id="smo:SELMODRAFT_438125"/>
<evidence type="ECO:0000313" key="2">
    <source>
        <dbReference type="EMBL" id="EFJ36259.1"/>
    </source>
</evidence>
<reference evidence="2 3" key="1">
    <citation type="journal article" date="2011" name="Science">
        <title>The Selaginella genome identifies genetic changes associated with the evolution of vascular plants.</title>
        <authorList>
            <person name="Banks J.A."/>
            <person name="Nishiyama T."/>
            <person name="Hasebe M."/>
            <person name="Bowman J.L."/>
            <person name="Gribskov M."/>
            <person name="dePamphilis C."/>
            <person name="Albert V.A."/>
            <person name="Aono N."/>
            <person name="Aoyama T."/>
            <person name="Ambrose B.A."/>
            <person name="Ashton N.W."/>
            <person name="Axtell M.J."/>
            <person name="Barker E."/>
            <person name="Barker M.S."/>
            <person name="Bennetzen J.L."/>
            <person name="Bonawitz N.D."/>
            <person name="Chapple C."/>
            <person name="Cheng C."/>
            <person name="Correa L.G."/>
            <person name="Dacre M."/>
            <person name="DeBarry J."/>
            <person name="Dreyer I."/>
            <person name="Elias M."/>
            <person name="Engstrom E.M."/>
            <person name="Estelle M."/>
            <person name="Feng L."/>
            <person name="Finet C."/>
            <person name="Floyd S.K."/>
            <person name="Frommer W.B."/>
            <person name="Fujita T."/>
            <person name="Gramzow L."/>
            <person name="Gutensohn M."/>
            <person name="Harholt J."/>
            <person name="Hattori M."/>
            <person name="Heyl A."/>
            <person name="Hirai T."/>
            <person name="Hiwatashi Y."/>
            <person name="Ishikawa M."/>
            <person name="Iwata M."/>
            <person name="Karol K.G."/>
            <person name="Koehler B."/>
            <person name="Kolukisaoglu U."/>
            <person name="Kubo M."/>
            <person name="Kurata T."/>
            <person name="Lalonde S."/>
            <person name="Li K."/>
            <person name="Li Y."/>
            <person name="Litt A."/>
            <person name="Lyons E."/>
            <person name="Manning G."/>
            <person name="Maruyama T."/>
            <person name="Michael T.P."/>
            <person name="Mikami K."/>
            <person name="Miyazaki S."/>
            <person name="Morinaga S."/>
            <person name="Murata T."/>
            <person name="Mueller-Roeber B."/>
            <person name="Nelson D.R."/>
            <person name="Obara M."/>
            <person name="Oguri Y."/>
            <person name="Olmstead R.G."/>
            <person name="Onodera N."/>
            <person name="Petersen B.L."/>
            <person name="Pils B."/>
            <person name="Prigge M."/>
            <person name="Rensing S.A."/>
            <person name="Riano-Pachon D.M."/>
            <person name="Roberts A.W."/>
            <person name="Sato Y."/>
            <person name="Scheller H.V."/>
            <person name="Schulz B."/>
            <person name="Schulz C."/>
            <person name="Shakirov E.V."/>
            <person name="Shibagaki N."/>
            <person name="Shinohara N."/>
            <person name="Shippen D.E."/>
            <person name="Soerensen I."/>
            <person name="Sotooka R."/>
            <person name="Sugimoto N."/>
            <person name="Sugita M."/>
            <person name="Sumikawa N."/>
            <person name="Tanurdzic M."/>
            <person name="Theissen G."/>
            <person name="Ulvskov P."/>
            <person name="Wakazuki S."/>
            <person name="Weng J.K."/>
            <person name="Willats W.W."/>
            <person name="Wipf D."/>
            <person name="Wolf P.G."/>
            <person name="Yang L."/>
            <person name="Zimmer A.D."/>
            <person name="Zhu Q."/>
            <person name="Mitros T."/>
            <person name="Hellsten U."/>
            <person name="Loque D."/>
            <person name="Otillar R."/>
            <person name="Salamov A."/>
            <person name="Schmutz J."/>
            <person name="Shapiro H."/>
            <person name="Lindquist E."/>
            <person name="Lucas S."/>
            <person name="Rokhsar D."/>
            <person name="Grigoriev I.V."/>
        </authorList>
    </citation>
    <scope>NUCLEOTIDE SEQUENCE [LARGE SCALE GENOMIC DNA]</scope>
</reference>
<dbReference type="GO" id="GO:0009507">
    <property type="term" value="C:chloroplast"/>
    <property type="evidence" value="ECO:0000318"/>
    <property type="project" value="GO_Central"/>
</dbReference>
<organism evidence="3">
    <name type="scientific">Selaginella moellendorffii</name>
    <name type="common">Spikemoss</name>
    <dbReference type="NCBI Taxonomy" id="88036"/>
    <lineage>
        <taxon>Eukaryota</taxon>
        <taxon>Viridiplantae</taxon>
        <taxon>Streptophyta</taxon>
        <taxon>Embryophyta</taxon>
        <taxon>Tracheophyta</taxon>
        <taxon>Lycopodiopsida</taxon>
        <taxon>Selaginellales</taxon>
        <taxon>Selaginellaceae</taxon>
        <taxon>Selaginella</taxon>
    </lineage>
</organism>
<dbReference type="InterPro" id="IPR000073">
    <property type="entry name" value="AB_hydrolase_1"/>
</dbReference>
<gene>
    <name evidence="2" type="ORF">SELMODRAFT_438125</name>
</gene>
<keyword evidence="3" id="KW-1185">Reference proteome</keyword>
<dbReference type="InterPro" id="IPR029058">
    <property type="entry name" value="AB_hydrolase_fold"/>
</dbReference>
<name>D8QU92_SELML</name>
<dbReference type="Pfam" id="PF12697">
    <property type="entry name" value="Abhydrolase_6"/>
    <property type="match status" value="1"/>
</dbReference>